<gene>
    <name evidence="2" type="ORF">FN846DRAFT_275202</name>
</gene>
<feature type="region of interest" description="Disordered" evidence="1">
    <location>
        <begin position="109"/>
        <end position="197"/>
    </location>
</feature>
<feature type="compositionally biased region" description="Basic residues" evidence="1">
    <location>
        <begin position="30"/>
        <end position="41"/>
    </location>
</feature>
<name>A0A5J5EME6_9PEZI</name>
<protein>
    <submittedName>
        <fullName evidence="2">Uncharacterized protein</fullName>
    </submittedName>
</protein>
<reference evidence="2 3" key="1">
    <citation type="submission" date="2019-09" db="EMBL/GenBank/DDBJ databases">
        <title>Draft genome of the ectomycorrhizal ascomycete Sphaerosporella brunnea.</title>
        <authorList>
            <consortium name="DOE Joint Genome Institute"/>
            <person name="Benucci G.M."/>
            <person name="Marozzi G."/>
            <person name="Antonielli L."/>
            <person name="Sanchez S."/>
            <person name="Marco P."/>
            <person name="Wang X."/>
            <person name="Falini L.B."/>
            <person name="Barry K."/>
            <person name="Haridas S."/>
            <person name="Lipzen A."/>
            <person name="Labutti K."/>
            <person name="Grigoriev I.V."/>
            <person name="Murat C."/>
            <person name="Martin F."/>
            <person name="Albertini E."/>
            <person name="Donnini D."/>
            <person name="Bonito G."/>
        </authorList>
    </citation>
    <scope>NUCLEOTIDE SEQUENCE [LARGE SCALE GENOMIC DNA]</scope>
    <source>
        <strain evidence="2 3">Sb_GMNB300</strain>
    </source>
</reference>
<accession>A0A5J5EME6</accession>
<proteinExistence type="predicted"/>
<dbReference type="Proteomes" id="UP000326924">
    <property type="component" value="Unassembled WGS sequence"/>
</dbReference>
<feature type="compositionally biased region" description="Polar residues" evidence="1">
    <location>
        <begin position="172"/>
        <end position="194"/>
    </location>
</feature>
<dbReference type="AlphaFoldDB" id="A0A5J5EME6"/>
<keyword evidence="3" id="KW-1185">Reference proteome</keyword>
<evidence type="ECO:0000313" key="3">
    <source>
        <dbReference type="Proteomes" id="UP000326924"/>
    </source>
</evidence>
<feature type="compositionally biased region" description="Basic residues" evidence="1">
    <location>
        <begin position="51"/>
        <end position="60"/>
    </location>
</feature>
<dbReference type="EMBL" id="VXIS01000213">
    <property type="protein sequence ID" value="KAA8896377.1"/>
    <property type="molecule type" value="Genomic_DNA"/>
</dbReference>
<dbReference type="InParanoid" id="A0A5J5EME6"/>
<evidence type="ECO:0000313" key="2">
    <source>
        <dbReference type="EMBL" id="KAA8896377.1"/>
    </source>
</evidence>
<evidence type="ECO:0000256" key="1">
    <source>
        <dbReference type="SAM" id="MobiDB-lite"/>
    </source>
</evidence>
<organism evidence="2 3">
    <name type="scientific">Sphaerosporella brunnea</name>
    <dbReference type="NCBI Taxonomy" id="1250544"/>
    <lineage>
        <taxon>Eukaryota</taxon>
        <taxon>Fungi</taxon>
        <taxon>Dikarya</taxon>
        <taxon>Ascomycota</taxon>
        <taxon>Pezizomycotina</taxon>
        <taxon>Pezizomycetes</taxon>
        <taxon>Pezizales</taxon>
        <taxon>Pyronemataceae</taxon>
        <taxon>Sphaerosporella</taxon>
    </lineage>
</organism>
<feature type="compositionally biased region" description="Basic residues" evidence="1">
    <location>
        <begin position="129"/>
        <end position="140"/>
    </location>
</feature>
<feature type="region of interest" description="Disordered" evidence="1">
    <location>
        <begin position="20"/>
        <end position="61"/>
    </location>
</feature>
<feature type="compositionally biased region" description="Basic and acidic residues" evidence="1">
    <location>
        <begin position="144"/>
        <end position="168"/>
    </location>
</feature>
<comment type="caution">
    <text evidence="2">The sequence shown here is derived from an EMBL/GenBank/DDBJ whole genome shotgun (WGS) entry which is preliminary data.</text>
</comment>
<sequence length="320" mass="35747">MGGGGGCVRFLCWSVWKKERGEQESGNTRGKGRKTLHRRQKNSWAAASSPTRKKERKQRAEHRFLSRRAIAYVRISNYIPLGNTLDSGDLVPGKGTELPPVAWMRNGIWSRGGQENKNKKSIWNPAPMSRRRRRRRRRRGSGGEARKRMESQIRILALDHNRPKRDTASCEIGSSSSLECTPSLAASPSVNSEPEASLPLRQWESFQRVPDKEARRQAGRQAGALASQSMVSGSPRIKECSLSPSFRSVGLAACVPPSPEIVWNAAFCGCSSKNPYILPDTSFCAQVVPCHVPANYPPTRAQNQCYRHRRSRKSRAVRGK</sequence>